<evidence type="ECO:0000313" key="1">
    <source>
        <dbReference type="EMBL" id="MBC9786288.1"/>
    </source>
</evidence>
<protein>
    <recommendedName>
        <fullName evidence="3">XkdX family protein</fullName>
    </recommendedName>
</protein>
<evidence type="ECO:0000313" key="2">
    <source>
        <dbReference type="Proteomes" id="UP000617402"/>
    </source>
</evidence>
<dbReference type="RefSeq" id="WP_188041713.1">
    <property type="nucleotide sequence ID" value="NZ_JACVHF010000031.1"/>
</dbReference>
<comment type="caution">
    <text evidence="1">The sequence shown here is derived from an EMBL/GenBank/DDBJ whole genome shotgun (WGS) entry which is preliminary data.</text>
</comment>
<evidence type="ECO:0008006" key="3">
    <source>
        <dbReference type="Google" id="ProtNLM"/>
    </source>
</evidence>
<reference evidence="1 2" key="1">
    <citation type="submission" date="2020-07" db="EMBL/GenBank/DDBJ databases">
        <title>Draft whole-genome sequence of Heliobacterium chlorum DSM 3682, type strain.</title>
        <authorList>
            <person name="Kyndt J.A."/>
            <person name="Meyer T.E."/>
            <person name="Imhoff J.F."/>
        </authorList>
    </citation>
    <scope>NUCLEOTIDE SEQUENCE [LARGE SCALE GENOMIC DNA]</scope>
    <source>
        <strain evidence="1 2">DSM 3682</strain>
    </source>
</reference>
<organism evidence="1 2">
    <name type="scientific">Heliobacterium chlorum</name>
    <dbReference type="NCBI Taxonomy" id="2698"/>
    <lineage>
        <taxon>Bacteria</taxon>
        <taxon>Bacillati</taxon>
        <taxon>Bacillota</taxon>
        <taxon>Clostridia</taxon>
        <taxon>Eubacteriales</taxon>
        <taxon>Heliobacteriaceae</taxon>
        <taxon>Heliobacterium</taxon>
    </lineage>
</organism>
<gene>
    <name evidence="1" type="ORF">H1S01_17660</name>
</gene>
<keyword evidence="2" id="KW-1185">Reference proteome</keyword>
<sequence length="63" mass="7298">MKYRIITPNKIYNGVTEGILFTNGEATVEEVWLKNLFTRDYGYTAEEVKEETSEEKKPPAVKK</sequence>
<dbReference type="Proteomes" id="UP000617402">
    <property type="component" value="Unassembled WGS sequence"/>
</dbReference>
<dbReference type="EMBL" id="JACVHF010000031">
    <property type="protein sequence ID" value="MBC9786288.1"/>
    <property type="molecule type" value="Genomic_DNA"/>
</dbReference>
<proteinExistence type="predicted"/>
<accession>A0ABR7T688</accession>
<name>A0ABR7T688_HELCL</name>